<accession>A0ABY4CIW6</accession>
<dbReference type="NCBIfam" id="TIGR01484">
    <property type="entry name" value="HAD-SF-IIB"/>
    <property type="match status" value="1"/>
</dbReference>
<dbReference type="SUPFAM" id="SSF56784">
    <property type="entry name" value="HAD-like"/>
    <property type="match status" value="1"/>
</dbReference>
<dbReference type="PROSITE" id="PS01228">
    <property type="entry name" value="COF_1"/>
    <property type="match status" value="1"/>
</dbReference>
<dbReference type="SFLD" id="SFLDG01140">
    <property type="entry name" value="C2.B:_Phosphomannomutase_and_P"/>
    <property type="match status" value="1"/>
</dbReference>
<dbReference type="SFLD" id="SFLDS00003">
    <property type="entry name" value="Haloacid_Dehalogenase"/>
    <property type="match status" value="1"/>
</dbReference>
<dbReference type="InterPro" id="IPR006379">
    <property type="entry name" value="HAD-SF_hydro_IIB"/>
</dbReference>
<reference evidence="1" key="1">
    <citation type="submission" date="2021-12" db="EMBL/GenBank/DDBJ databases">
        <title>Alicyclobacillaceae gen. nov., sp. nov., isolated from chalcocite enrichment system.</title>
        <authorList>
            <person name="Jiang Z."/>
        </authorList>
    </citation>
    <scope>NUCLEOTIDE SEQUENCE</scope>
    <source>
        <strain evidence="1">MYW30-H2</strain>
    </source>
</reference>
<dbReference type="RefSeq" id="WP_347435785.1">
    <property type="nucleotide sequence ID" value="NZ_CP089291.1"/>
</dbReference>
<proteinExistence type="predicted"/>
<dbReference type="Gene3D" id="3.30.1240.10">
    <property type="match status" value="1"/>
</dbReference>
<name>A0ABY4CIW6_9BACL</name>
<dbReference type="PANTHER" id="PTHR10000">
    <property type="entry name" value="PHOSPHOSERINE PHOSPHATASE"/>
    <property type="match status" value="1"/>
</dbReference>
<organism evidence="1 2">
    <name type="scientific">Fodinisporobacter ferrooxydans</name>
    <dbReference type="NCBI Taxonomy" id="2901836"/>
    <lineage>
        <taxon>Bacteria</taxon>
        <taxon>Bacillati</taxon>
        <taxon>Bacillota</taxon>
        <taxon>Bacilli</taxon>
        <taxon>Bacillales</taxon>
        <taxon>Alicyclobacillaceae</taxon>
        <taxon>Fodinisporobacter</taxon>
    </lineage>
</organism>
<dbReference type="Gene3D" id="3.40.50.1000">
    <property type="entry name" value="HAD superfamily/HAD-like"/>
    <property type="match status" value="1"/>
</dbReference>
<dbReference type="InterPro" id="IPR036412">
    <property type="entry name" value="HAD-like_sf"/>
</dbReference>
<dbReference type="PANTHER" id="PTHR10000:SF55">
    <property type="entry name" value="5-AMINO-6-(5-PHOSPHO-D-RIBITYLAMINO)URACIL PHOSPHATASE YCSE"/>
    <property type="match status" value="1"/>
</dbReference>
<dbReference type="Pfam" id="PF08282">
    <property type="entry name" value="Hydrolase_3"/>
    <property type="match status" value="2"/>
</dbReference>
<sequence length="250" mass="28214">MNRWSLIALDMDGTLLNKQGAISEENRLAVKHAMEVGIEVTIATGRHIKNILPFAEELGLKAPLVTTNGSEVWTIQGELLERHILSSPDVHFLHDLALRYEIEYWAYSVEQRFQSDSFPESIASYDWLKFGFQSDRPEQINRIWNELSKRGDWELTNSDPLNIEVNPKGITKSFGLQKVCDYLEIPSDQVVAIGDSLNDIAMIEWAGFGVAMGNAQQAVKNIADHVTASHVDHGVARCIEFLLQNMKIHK</sequence>
<keyword evidence="2" id="KW-1185">Reference proteome</keyword>
<protein>
    <submittedName>
        <fullName evidence="1">Cof-type HAD-IIB family hydrolase</fullName>
    </submittedName>
</protein>
<gene>
    <name evidence="1" type="ORF">LSG31_14345</name>
</gene>
<dbReference type="CDD" id="cd07516">
    <property type="entry name" value="HAD_Pase"/>
    <property type="match status" value="1"/>
</dbReference>
<dbReference type="GO" id="GO:0016787">
    <property type="term" value="F:hydrolase activity"/>
    <property type="evidence" value="ECO:0007669"/>
    <property type="project" value="UniProtKB-KW"/>
</dbReference>
<dbReference type="PROSITE" id="PS01229">
    <property type="entry name" value="COF_2"/>
    <property type="match status" value="1"/>
</dbReference>
<dbReference type="EMBL" id="CP089291">
    <property type="protein sequence ID" value="UOF89103.1"/>
    <property type="molecule type" value="Genomic_DNA"/>
</dbReference>
<keyword evidence="1" id="KW-0378">Hydrolase</keyword>
<dbReference type="InterPro" id="IPR023214">
    <property type="entry name" value="HAD_sf"/>
</dbReference>
<evidence type="ECO:0000313" key="2">
    <source>
        <dbReference type="Proteomes" id="UP000830167"/>
    </source>
</evidence>
<dbReference type="Proteomes" id="UP000830167">
    <property type="component" value="Chromosome"/>
</dbReference>
<evidence type="ECO:0000313" key="1">
    <source>
        <dbReference type="EMBL" id="UOF89103.1"/>
    </source>
</evidence>